<dbReference type="EnsemblMetazoa" id="AQUA014788-RA">
    <property type="protein sequence ID" value="AQUA014788-PA"/>
    <property type="gene ID" value="AQUA014788"/>
</dbReference>
<name>A0A182XSH5_ANOQN</name>
<sequence length="40" mass="4647">MDRSGAIAHRELDKKNNNKRMNILNDPIVKKNICKNINVK</sequence>
<accession>A0A182XSH5</accession>
<dbReference type="VEuPathDB" id="VectorBase:AQUA014788"/>
<organism evidence="1 2">
    <name type="scientific">Anopheles quadriannulatus</name>
    <name type="common">Mosquito</name>
    <dbReference type="NCBI Taxonomy" id="34691"/>
    <lineage>
        <taxon>Eukaryota</taxon>
        <taxon>Metazoa</taxon>
        <taxon>Ecdysozoa</taxon>
        <taxon>Arthropoda</taxon>
        <taxon>Hexapoda</taxon>
        <taxon>Insecta</taxon>
        <taxon>Pterygota</taxon>
        <taxon>Neoptera</taxon>
        <taxon>Endopterygota</taxon>
        <taxon>Diptera</taxon>
        <taxon>Nematocera</taxon>
        <taxon>Culicoidea</taxon>
        <taxon>Culicidae</taxon>
        <taxon>Anophelinae</taxon>
        <taxon>Anopheles</taxon>
    </lineage>
</organism>
<dbReference type="Proteomes" id="UP000076407">
    <property type="component" value="Unassembled WGS sequence"/>
</dbReference>
<evidence type="ECO:0000313" key="2">
    <source>
        <dbReference type="Proteomes" id="UP000076407"/>
    </source>
</evidence>
<dbReference type="AlphaFoldDB" id="A0A182XSH5"/>
<proteinExistence type="predicted"/>
<evidence type="ECO:0000313" key="1">
    <source>
        <dbReference type="EnsemblMetazoa" id="AQUA014788-PA"/>
    </source>
</evidence>
<protein>
    <submittedName>
        <fullName evidence="1">Uncharacterized protein</fullName>
    </submittedName>
</protein>
<reference evidence="1" key="1">
    <citation type="submission" date="2020-05" db="UniProtKB">
        <authorList>
            <consortium name="EnsemblMetazoa"/>
        </authorList>
    </citation>
    <scope>IDENTIFICATION</scope>
    <source>
        <strain evidence="1">SANGQUA</strain>
    </source>
</reference>
<keyword evidence="2" id="KW-1185">Reference proteome</keyword>